<feature type="chain" id="PRO_5040484396" description="EB domain-containing protein" evidence="1">
    <location>
        <begin position="24"/>
        <end position="315"/>
    </location>
</feature>
<sequence length="315" mass="34276">MASNMNFLKIAVIILVNAVIINAATTGKVLIPCEDDNDCTGFENATCINAFCTCNGTTTCLRKFTVGVSRIGENCTETDECLVKNSECRNNTCSCENGFVKTTNGRKCLKISDGVDSSCEDDVQCYTKTNHTICRNNKCACNGTHQVNGACFKNAKLGESCKVNPECSLNKFSSCVNSTCQCNVNYTSGLNNTVCLPVSLSANSSCVEKAQCTVSMGDNAHCVDGLCNCKELYYYKDKINKCVEDKFYGERCATHSDCHNPFPEKESRLECIIGECKCRSGFIEKHGICIDPSSSSQVLASLFLFVPTLIIVNLL</sequence>
<proteinExistence type="predicted"/>
<gene>
    <name evidence="3" type="ORF">PHYEVI_LOCUS7343</name>
</gene>
<keyword evidence="1" id="KW-0732">Signal</keyword>
<evidence type="ECO:0000313" key="4">
    <source>
        <dbReference type="Proteomes" id="UP001153712"/>
    </source>
</evidence>
<name>A0A9N9XR11_PHYSR</name>
<dbReference type="AlphaFoldDB" id="A0A9N9XR11"/>
<accession>A0A9N9XR11</accession>
<dbReference type="PANTHER" id="PTHR39069:SF8">
    <property type="entry name" value="FI17111P1"/>
    <property type="match status" value="1"/>
</dbReference>
<dbReference type="Pfam" id="PF01683">
    <property type="entry name" value="EB"/>
    <property type="match status" value="3"/>
</dbReference>
<feature type="domain" description="EB" evidence="2">
    <location>
        <begin position="59"/>
        <end position="108"/>
    </location>
</feature>
<organism evidence="3 4">
    <name type="scientific">Phyllotreta striolata</name>
    <name type="common">Striped flea beetle</name>
    <name type="synonym">Crioceris striolata</name>
    <dbReference type="NCBI Taxonomy" id="444603"/>
    <lineage>
        <taxon>Eukaryota</taxon>
        <taxon>Metazoa</taxon>
        <taxon>Ecdysozoa</taxon>
        <taxon>Arthropoda</taxon>
        <taxon>Hexapoda</taxon>
        <taxon>Insecta</taxon>
        <taxon>Pterygota</taxon>
        <taxon>Neoptera</taxon>
        <taxon>Endopterygota</taxon>
        <taxon>Coleoptera</taxon>
        <taxon>Polyphaga</taxon>
        <taxon>Cucujiformia</taxon>
        <taxon>Chrysomeloidea</taxon>
        <taxon>Chrysomelidae</taxon>
        <taxon>Galerucinae</taxon>
        <taxon>Alticini</taxon>
        <taxon>Phyllotreta</taxon>
    </lineage>
</organism>
<protein>
    <recommendedName>
        <fullName evidence="2">EB domain-containing protein</fullName>
    </recommendedName>
</protein>
<evidence type="ECO:0000259" key="2">
    <source>
        <dbReference type="Pfam" id="PF01683"/>
    </source>
</evidence>
<dbReference type="InterPro" id="IPR006149">
    <property type="entry name" value="EB_dom"/>
</dbReference>
<feature type="domain" description="EB" evidence="2">
    <location>
        <begin position="143"/>
        <end position="188"/>
    </location>
</feature>
<reference evidence="3" key="1">
    <citation type="submission" date="2022-01" db="EMBL/GenBank/DDBJ databases">
        <authorList>
            <person name="King R."/>
        </authorList>
    </citation>
    <scope>NUCLEOTIDE SEQUENCE</scope>
</reference>
<evidence type="ECO:0000256" key="1">
    <source>
        <dbReference type="SAM" id="SignalP"/>
    </source>
</evidence>
<dbReference type="Proteomes" id="UP001153712">
    <property type="component" value="Chromosome 4"/>
</dbReference>
<dbReference type="EMBL" id="OU900097">
    <property type="protein sequence ID" value="CAG9860996.1"/>
    <property type="molecule type" value="Genomic_DNA"/>
</dbReference>
<feature type="signal peptide" evidence="1">
    <location>
        <begin position="1"/>
        <end position="23"/>
    </location>
</feature>
<dbReference type="OrthoDB" id="5912242at2759"/>
<keyword evidence="4" id="KW-1185">Reference proteome</keyword>
<evidence type="ECO:0000313" key="3">
    <source>
        <dbReference type="EMBL" id="CAG9860996.1"/>
    </source>
</evidence>
<dbReference type="PANTHER" id="PTHR39069">
    <property type="entry name" value="ECDYSONE-INDUCIBLE GENE E1, ISOFORM A"/>
    <property type="match status" value="1"/>
</dbReference>
<feature type="domain" description="EB" evidence="2">
    <location>
        <begin position="240"/>
        <end position="289"/>
    </location>
</feature>